<name>A0ABV7LVY2_9GAMM</name>
<organism evidence="2 3">
    <name type="scientific">Litchfieldella rifensis</name>
    <dbReference type="NCBI Taxonomy" id="762643"/>
    <lineage>
        <taxon>Bacteria</taxon>
        <taxon>Pseudomonadati</taxon>
        <taxon>Pseudomonadota</taxon>
        <taxon>Gammaproteobacteria</taxon>
        <taxon>Oceanospirillales</taxon>
        <taxon>Halomonadaceae</taxon>
        <taxon>Litchfieldella</taxon>
    </lineage>
</organism>
<dbReference type="Proteomes" id="UP001595579">
    <property type="component" value="Unassembled WGS sequence"/>
</dbReference>
<accession>A0ABV7LVY2</accession>
<dbReference type="EMBL" id="JBHRUG010000050">
    <property type="protein sequence ID" value="MFC3286311.1"/>
    <property type="molecule type" value="Genomic_DNA"/>
</dbReference>
<protein>
    <submittedName>
        <fullName evidence="2">Uncharacterized protein</fullName>
    </submittedName>
</protein>
<evidence type="ECO:0000313" key="2">
    <source>
        <dbReference type="EMBL" id="MFC3286311.1"/>
    </source>
</evidence>
<gene>
    <name evidence="2" type="ORF">ACFOEV_22140</name>
</gene>
<comment type="caution">
    <text evidence="2">The sequence shown here is derived from an EMBL/GenBank/DDBJ whole genome shotgun (WGS) entry which is preliminary data.</text>
</comment>
<dbReference type="RefSeq" id="WP_386777251.1">
    <property type="nucleotide sequence ID" value="NZ_JBHRUG010000050.1"/>
</dbReference>
<proteinExistence type="predicted"/>
<reference evidence="3" key="1">
    <citation type="journal article" date="2019" name="Int. J. Syst. Evol. Microbiol.">
        <title>The Global Catalogue of Microorganisms (GCM) 10K type strain sequencing project: providing services to taxonomists for standard genome sequencing and annotation.</title>
        <authorList>
            <consortium name="The Broad Institute Genomics Platform"/>
            <consortium name="The Broad Institute Genome Sequencing Center for Infectious Disease"/>
            <person name="Wu L."/>
            <person name="Ma J."/>
        </authorList>
    </citation>
    <scope>NUCLEOTIDE SEQUENCE [LARGE SCALE GENOMIC DNA]</scope>
    <source>
        <strain evidence="3">CECT 7698</strain>
    </source>
</reference>
<evidence type="ECO:0000313" key="3">
    <source>
        <dbReference type="Proteomes" id="UP001595579"/>
    </source>
</evidence>
<keyword evidence="1" id="KW-1133">Transmembrane helix</keyword>
<sequence>MDSKYKTGLFRSTLLLGAGVLAVLALQTIQEAAQALLWLGALWLIGTATLHELSHRWPARTPWQLVPTLLLAGLLWLSPAQYATWLWAFAILLMLPQPWWLVGLNASFAALSWSQVQVHLSLEQGVLSAIVLAAMMLLGLARAQHYRPLWQGVSDRVRLMPGSRLWSATQLLEDLPRESARSDREGTHTELVLLRTQHHHCWSLAQALCQVLQPFENCYRVDGNTLATLITSRDIEHARQRRETLLASLNGPRRTRVVSLACPLTLEAECQALACQKRDLVIIEKAPHHA</sequence>
<keyword evidence="1" id="KW-0472">Membrane</keyword>
<evidence type="ECO:0000256" key="1">
    <source>
        <dbReference type="SAM" id="Phobius"/>
    </source>
</evidence>
<keyword evidence="1" id="KW-0812">Transmembrane</keyword>
<feature type="transmembrane region" description="Helical" evidence="1">
    <location>
        <begin position="65"/>
        <end position="95"/>
    </location>
</feature>
<keyword evidence="3" id="KW-1185">Reference proteome</keyword>
<feature type="transmembrane region" description="Helical" evidence="1">
    <location>
        <begin position="122"/>
        <end position="141"/>
    </location>
</feature>